<name>A0ABD3A733_9GENT</name>
<dbReference type="AlphaFoldDB" id="A0ABD3A733"/>
<accession>A0ABD3A733</accession>
<dbReference type="Proteomes" id="UP001630127">
    <property type="component" value="Unassembled WGS sequence"/>
</dbReference>
<dbReference type="EMBL" id="JBJUIK010000005">
    <property type="protein sequence ID" value="KAL3527029.1"/>
    <property type="molecule type" value="Genomic_DNA"/>
</dbReference>
<sequence>MRSGPMLFELNIWTSPPVSLPGSSALRKVQALLSSKLSTKKQTIQQWVNLESQNGLKARFWLDNWTSLGSIRYLVLGPLNLGEEFITISQVFGLGNSWNLSTLSLELPPNIVQKIIAIPRQVFDPGDDSIGWGCTIDTQFNIAEAHKMALSLDDQFKFSCVCKVKASSRVKYFLWLCSRNKLASKGLLLVGKLSQKMPVVSVLKMKRTPNTS</sequence>
<evidence type="ECO:0008006" key="3">
    <source>
        <dbReference type="Google" id="ProtNLM"/>
    </source>
</evidence>
<evidence type="ECO:0000313" key="1">
    <source>
        <dbReference type="EMBL" id="KAL3527029.1"/>
    </source>
</evidence>
<keyword evidence="2" id="KW-1185">Reference proteome</keyword>
<reference evidence="1 2" key="1">
    <citation type="submission" date="2024-11" db="EMBL/GenBank/DDBJ databases">
        <title>A near-complete genome assembly of Cinchona calisaya.</title>
        <authorList>
            <person name="Lian D.C."/>
            <person name="Zhao X.W."/>
            <person name="Wei L."/>
        </authorList>
    </citation>
    <scope>NUCLEOTIDE SEQUENCE [LARGE SCALE GENOMIC DNA]</scope>
    <source>
        <tissue evidence="1">Nenye</tissue>
    </source>
</reference>
<gene>
    <name evidence="1" type="ORF">ACH5RR_011685</name>
</gene>
<protein>
    <recommendedName>
        <fullName evidence="3">Reverse transcriptase zinc-binding domain-containing protein</fullName>
    </recommendedName>
</protein>
<comment type="caution">
    <text evidence="1">The sequence shown here is derived from an EMBL/GenBank/DDBJ whole genome shotgun (WGS) entry which is preliminary data.</text>
</comment>
<proteinExistence type="predicted"/>
<evidence type="ECO:0000313" key="2">
    <source>
        <dbReference type="Proteomes" id="UP001630127"/>
    </source>
</evidence>
<organism evidence="1 2">
    <name type="scientific">Cinchona calisaya</name>
    <dbReference type="NCBI Taxonomy" id="153742"/>
    <lineage>
        <taxon>Eukaryota</taxon>
        <taxon>Viridiplantae</taxon>
        <taxon>Streptophyta</taxon>
        <taxon>Embryophyta</taxon>
        <taxon>Tracheophyta</taxon>
        <taxon>Spermatophyta</taxon>
        <taxon>Magnoliopsida</taxon>
        <taxon>eudicotyledons</taxon>
        <taxon>Gunneridae</taxon>
        <taxon>Pentapetalae</taxon>
        <taxon>asterids</taxon>
        <taxon>lamiids</taxon>
        <taxon>Gentianales</taxon>
        <taxon>Rubiaceae</taxon>
        <taxon>Cinchonoideae</taxon>
        <taxon>Cinchoneae</taxon>
        <taxon>Cinchona</taxon>
    </lineage>
</organism>